<dbReference type="EMBL" id="QOIP01000006">
    <property type="protein sequence ID" value="RLU21981.1"/>
    <property type="molecule type" value="Genomic_DNA"/>
</dbReference>
<evidence type="ECO:0000313" key="2">
    <source>
        <dbReference type="EMBL" id="RLU21981.1"/>
    </source>
</evidence>
<organism evidence="2">
    <name type="scientific">Ooceraea biroi</name>
    <name type="common">Clonal raider ant</name>
    <name type="synonym">Cerapachys biroi</name>
    <dbReference type="NCBI Taxonomy" id="2015173"/>
    <lineage>
        <taxon>Eukaryota</taxon>
        <taxon>Metazoa</taxon>
        <taxon>Ecdysozoa</taxon>
        <taxon>Arthropoda</taxon>
        <taxon>Hexapoda</taxon>
        <taxon>Insecta</taxon>
        <taxon>Pterygota</taxon>
        <taxon>Neoptera</taxon>
        <taxon>Endopterygota</taxon>
        <taxon>Hymenoptera</taxon>
        <taxon>Apocrita</taxon>
        <taxon>Aculeata</taxon>
        <taxon>Formicoidea</taxon>
        <taxon>Formicidae</taxon>
        <taxon>Dorylinae</taxon>
        <taxon>Ooceraea</taxon>
    </lineage>
</organism>
<feature type="compositionally biased region" description="Basic residues" evidence="1">
    <location>
        <begin position="21"/>
        <end position="36"/>
    </location>
</feature>
<dbReference type="Proteomes" id="UP000279307">
    <property type="component" value="Chromosome 6"/>
</dbReference>
<comment type="caution">
    <text evidence="2">The sequence shown here is derived from an EMBL/GenBank/DDBJ whole genome shotgun (WGS) entry which is preliminary data.</text>
</comment>
<dbReference type="AlphaFoldDB" id="A0A3L8DNL4"/>
<gene>
    <name evidence="2" type="ORF">DMN91_006360</name>
</gene>
<protein>
    <submittedName>
        <fullName evidence="2">Uncharacterized protein</fullName>
    </submittedName>
</protein>
<feature type="region of interest" description="Disordered" evidence="1">
    <location>
        <begin position="1"/>
        <end position="40"/>
    </location>
</feature>
<proteinExistence type="predicted"/>
<reference evidence="2" key="2">
    <citation type="submission" date="2018-07" db="EMBL/GenBank/DDBJ databases">
        <authorList>
            <person name="Mckenzie S.K."/>
            <person name="Kronauer D.J.C."/>
        </authorList>
    </citation>
    <scope>NUCLEOTIDE SEQUENCE</scope>
    <source>
        <strain evidence="2">Clonal line C1</strain>
    </source>
</reference>
<sequence>MFSRGRGKSHSGKPKKEANTKKHHVRNWMHSKKKKKPEANLFAEDRLHRTPRIGRSSVGVQSLGRIFLMSFRVSVVTKRRDLRLDTFVASKMLGLRNITRFGGILARDRTPSLALPHATHVPCAPTAPARICGPPNKIGTAVGSQDVPRMPVRRVLSVVSIIDRDDRDCIYDNSAALV</sequence>
<dbReference type="OrthoDB" id="6608749at2759"/>
<reference evidence="2" key="1">
    <citation type="journal article" date="2018" name="Genome Res.">
        <title>The genomic architecture and molecular evolution of ant odorant receptors.</title>
        <authorList>
            <person name="McKenzie S.K."/>
            <person name="Kronauer D.J.C."/>
        </authorList>
    </citation>
    <scope>NUCLEOTIDE SEQUENCE [LARGE SCALE GENOMIC DNA]</scope>
    <source>
        <strain evidence="2">Clonal line C1</strain>
    </source>
</reference>
<evidence type="ECO:0000256" key="1">
    <source>
        <dbReference type="SAM" id="MobiDB-lite"/>
    </source>
</evidence>
<accession>A0A3L8DNL4</accession>
<feature type="compositionally biased region" description="Basic residues" evidence="1">
    <location>
        <begin position="1"/>
        <end position="13"/>
    </location>
</feature>
<name>A0A3L8DNL4_OOCBI</name>